<feature type="transmembrane region" description="Helical" evidence="2">
    <location>
        <begin position="6"/>
        <end position="31"/>
    </location>
</feature>
<keyword evidence="2" id="KW-1133">Transmembrane helix</keyword>
<protein>
    <submittedName>
        <fullName evidence="3">DEKNAAC100850</fullName>
    </submittedName>
</protein>
<dbReference type="AlphaFoldDB" id="A0A448YEF4"/>
<dbReference type="SUPFAM" id="SSF54637">
    <property type="entry name" value="Thioesterase/thiol ester dehydrase-isomerase"/>
    <property type="match status" value="1"/>
</dbReference>
<proteinExistence type="inferred from homology"/>
<gene>
    <name evidence="3" type="ORF">BRENAR_LOCUS61</name>
</gene>
<keyword evidence="4" id="KW-1185">Reference proteome</keyword>
<evidence type="ECO:0000313" key="4">
    <source>
        <dbReference type="Proteomes" id="UP000290900"/>
    </source>
</evidence>
<dbReference type="InParanoid" id="A0A448YEF4"/>
<dbReference type="Pfam" id="PF13279">
    <property type="entry name" value="4HBT_2"/>
    <property type="match status" value="1"/>
</dbReference>
<dbReference type="InterPro" id="IPR051490">
    <property type="entry name" value="THEM6_lcsJ_thioesterase"/>
</dbReference>
<evidence type="ECO:0000256" key="2">
    <source>
        <dbReference type="SAM" id="Phobius"/>
    </source>
</evidence>
<dbReference type="Proteomes" id="UP000290900">
    <property type="component" value="Unassembled WGS sequence"/>
</dbReference>
<sequence>MWTEIAIASASVIAVTSYKYLPLVYFVRFYAIPIKYLRFRKSPKNLKKFSDTVANSSMSLFGPVTRHTYCAPLECDFFGFHKNNATYQTELDLNRTEVLLAKLYPFFLRFHEKTGRYPYVPLATIGIYFLKEISPFQSYSIENRILGWDEKWIFVLSKFLVGERVVCLSVGKLVFKDGRKTIKPADVIEDCGYDREKIEKVRAQNLQYVKSFVDPQDFLDLTFSG</sequence>
<reference evidence="3 4" key="1">
    <citation type="submission" date="2018-12" db="EMBL/GenBank/DDBJ databases">
        <authorList>
            <person name="Tiukova I."/>
            <person name="Dainat J."/>
        </authorList>
    </citation>
    <scope>NUCLEOTIDE SEQUENCE [LARGE SCALE GENOMIC DNA]</scope>
</reference>
<dbReference type="EMBL" id="CAACVR010000001">
    <property type="protein sequence ID" value="VEU19323.1"/>
    <property type="molecule type" value="Genomic_DNA"/>
</dbReference>
<dbReference type="PANTHER" id="PTHR12475:SF4">
    <property type="entry name" value="PROTEIN THEM6"/>
    <property type="match status" value="1"/>
</dbReference>
<accession>A0A448YEF4</accession>
<dbReference type="InterPro" id="IPR029069">
    <property type="entry name" value="HotDog_dom_sf"/>
</dbReference>
<organism evidence="3 4">
    <name type="scientific">Brettanomyces naardenensis</name>
    <name type="common">Yeast</name>
    <dbReference type="NCBI Taxonomy" id="13370"/>
    <lineage>
        <taxon>Eukaryota</taxon>
        <taxon>Fungi</taxon>
        <taxon>Dikarya</taxon>
        <taxon>Ascomycota</taxon>
        <taxon>Saccharomycotina</taxon>
        <taxon>Pichiomycetes</taxon>
        <taxon>Pichiales</taxon>
        <taxon>Pichiaceae</taxon>
        <taxon>Brettanomyces</taxon>
    </lineage>
</organism>
<keyword evidence="2" id="KW-0472">Membrane</keyword>
<dbReference type="FunCoup" id="A0A448YEF4">
    <property type="interactions" value="31"/>
</dbReference>
<dbReference type="PANTHER" id="PTHR12475">
    <property type="match status" value="1"/>
</dbReference>
<evidence type="ECO:0000256" key="1">
    <source>
        <dbReference type="ARBA" id="ARBA00038476"/>
    </source>
</evidence>
<evidence type="ECO:0000313" key="3">
    <source>
        <dbReference type="EMBL" id="VEU19323.1"/>
    </source>
</evidence>
<comment type="similarity">
    <text evidence="1">Belongs to the lcsJ thioesterase family.</text>
</comment>
<name>A0A448YEF4_BRENA</name>
<dbReference type="OrthoDB" id="265761at2759"/>
<keyword evidence="2" id="KW-0812">Transmembrane</keyword>